<keyword evidence="3 5" id="KW-0067">ATP-binding</keyword>
<keyword evidence="2" id="KW-0547">Nucleotide-binding</keyword>
<comment type="caution">
    <text evidence="5">The sequence shown here is derived from an EMBL/GenBank/DDBJ whole genome shotgun (WGS) entry which is preliminary data.</text>
</comment>
<dbReference type="Gene3D" id="3.40.50.300">
    <property type="entry name" value="P-loop containing nucleotide triphosphate hydrolases"/>
    <property type="match status" value="1"/>
</dbReference>
<dbReference type="PANTHER" id="PTHR45772:SF3">
    <property type="entry name" value="ABC TRANSPORTER ATP-BINDING PROTEIN"/>
    <property type="match status" value="1"/>
</dbReference>
<dbReference type="SUPFAM" id="SSF52540">
    <property type="entry name" value="P-loop containing nucleoside triphosphate hydrolases"/>
    <property type="match status" value="1"/>
</dbReference>
<dbReference type="PANTHER" id="PTHR45772">
    <property type="entry name" value="CONSERVED COMPONENT OF ABC TRANSPORTER FOR NATURAL AMINO ACIDS-RELATED"/>
    <property type="match status" value="1"/>
</dbReference>
<name>A0A9D2BZI2_9FIRM</name>
<dbReference type="InterPro" id="IPR027417">
    <property type="entry name" value="P-loop_NTPase"/>
</dbReference>
<dbReference type="InterPro" id="IPR003593">
    <property type="entry name" value="AAA+_ATPase"/>
</dbReference>
<reference evidence="5" key="1">
    <citation type="journal article" date="2021" name="PeerJ">
        <title>Extensive microbial diversity within the chicken gut microbiome revealed by metagenomics and culture.</title>
        <authorList>
            <person name="Gilroy R."/>
            <person name="Ravi A."/>
            <person name="Getino M."/>
            <person name="Pursley I."/>
            <person name="Horton D.L."/>
            <person name="Alikhan N.F."/>
            <person name="Baker D."/>
            <person name="Gharbi K."/>
            <person name="Hall N."/>
            <person name="Watson M."/>
            <person name="Adriaenssens E.M."/>
            <person name="Foster-Nyarko E."/>
            <person name="Jarju S."/>
            <person name="Secka A."/>
            <person name="Antonio M."/>
            <person name="Oren A."/>
            <person name="Chaudhuri R.R."/>
            <person name="La Ragione R."/>
            <person name="Hildebrand F."/>
            <person name="Pallen M.J."/>
        </authorList>
    </citation>
    <scope>NUCLEOTIDE SEQUENCE</scope>
    <source>
        <strain evidence="5">ChiBcec16_6824</strain>
    </source>
</reference>
<evidence type="ECO:0000256" key="1">
    <source>
        <dbReference type="ARBA" id="ARBA00022448"/>
    </source>
</evidence>
<organism evidence="5 6">
    <name type="scientific">Candidatus Flavonifractor merdigallinarum</name>
    <dbReference type="NCBI Taxonomy" id="2838589"/>
    <lineage>
        <taxon>Bacteria</taxon>
        <taxon>Bacillati</taxon>
        <taxon>Bacillota</taxon>
        <taxon>Clostridia</taxon>
        <taxon>Eubacteriales</taxon>
        <taxon>Oscillospiraceae</taxon>
        <taxon>Flavonifractor</taxon>
    </lineage>
</organism>
<dbReference type="PROSITE" id="PS50893">
    <property type="entry name" value="ABC_TRANSPORTER_2"/>
    <property type="match status" value="1"/>
</dbReference>
<reference evidence="5" key="2">
    <citation type="submission" date="2021-04" db="EMBL/GenBank/DDBJ databases">
        <authorList>
            <person name="Gilroy R."/>
        </authorList>
    </citation>
    <scope>NUCLEOTIDE SEQUENCE</scope>
    <source>
        <strain evidence="5">ChiBcec16_6824</strain>
    </source>
</reference>
<evidence type="ECO:0000313" key="5">
    <source>
        <dbReference type="EMBL" id="HIY22382.1"/>
    </source>
</evidence>
<protein>
    <submittedName>
        <fullName evidence="5">ATP-binding cassette domain-containing protein</fullName>
    </submittedName>
</protein>
<dbReference type="InterPro" id="IPR051120">
    <property type="entry name" value="ABC_AA/LPS_Transport"/>
</dbReference>
<dbReference type="Pfam" id="PF00005">
    <property type="entry name" value="ABC_tran"/>
    <property type="match status" value="1"/>
</dbReference>
<sequence>MLEIKGLKYQVSDDAGSELGILNDVSLDIGDHKLVVITGPNGGGKTTLAKAIMGLVQPTGGSIRWNGVDITHKNITERARLGISYGFQQPPRFKGLRVKDLLCLASGREDLATEEACQYLTKVGLCAHDYINREVDASLSGGEVKRIEIATILARKSGLMIFDEPEAGIDLWSFAKLTETFKAIHARREATLLIISHQERIINLADEIVMIEDGQVARHGPKEEIFPLILANTASGCSYLNEEGNKTC</sequence>
<dbReference type="GO" id="GO:0005886">
    <property type="term" value="C:plasma membrane"/>
    <property type="evidence" value="ECO:0007669"/>
    <property type="project" value="TreeGrafter"/>
</dbReference>
<evidence type="ECO:0000313" key="6">
    <source>
        <dbReference type="Proteomes" id="UP000823868"/>
    </source>
</evidence>
<evidence type="ECO:0000256" key="2">
    <source>
        <dbReference type="ARBA" id="ARBA00022741"/>
    </source>
</evidence>
<dbReference type="GO" id="GO:0016887">
    <property type="term" value="F:ATP hydrolysis activity"/>
    <property type="evidence" value="ECO:0007669"/>
    <property type="project" value="InterPro"/>
</dbReference>
<dbReference type="EMBL" id="DXDX01000197">
    <property type="protein sequence ID" value="HIY22382.1"/>
    <property type="molecule type" value="Genomic_DNA"/>
</dbReference>
<evidence type="ECO:0000259" key="4">
    <source>
        <dbReference type="PROSITE" id="PS50893"/>
    </source>
</evidence>
<dbReference type="Proteomes" id="UP000823868">
    <property type="component" value="Unassembled WGS sequence"/>
</dbReference>
<keyword evidence="1" id="KW-0813">Transport</keyword>
<dbReference type="GO" id="GO:0005524">
    <property type="term" value="F:ATP binding"/>
    <property type="evidence" value="ECO:0007669"/>
    <property type="project" value="UniProtKB-KW"/>
</dbReference>
<gene>
    <name evidence="5" type="ORF">H9841_10855</name>
</gene>
<proteinExistence type="predicted"/>
<dbReference type="SMART" id="SM00382">
    <property type="entry name" value="AAA"/>
    <property type="match status" value="1"/>
</dbReference>
<accession>A0A9D2BZI2</accession>
<evidence type="ECO:0000256" key="3">
    <source>
        <dbReference type="ARBA" id="ARBA00022840"/>
    </source>
</evidence>
<dbReference type="InterPro" id="IPR003439">
    <property type="entry name" value="ABC_transporter-like_ATP-bd"/>
</dbReference>
<dbReference type="AlphaFoldDB" id="A0A9D2BZI2"/>
<feature type="domain" description="ABC transporter" evidence="4">
    <location>
        <begin position="2"/>
        <end position="238"/>
    </location>
</feature>